<feature type="domain" description="NADP-dependent oxidoreductase" evidence="1">
    <location>
        <begin position="12"/>
        <end position="138"/>
    </location>
</feature>
<dbReference type="InterPro" id="IPR023210">
    <property type="entry name" value="NADP_OxRdtase_dom"/>
</dbReference>
<organism evidence="2 3">
    <name type="scientific">Caerostris extrusa</name>
    <name type="common">Bark spider</name>
    <name type="synonym">Caerostris bankana</name>
    <dbReference type="NCBI Taxonomy" id="172846"/>
    <lineage>
        <taxon>Eukaryota</taxon>
        <taxon>Metazoa</taxon>
        <taxon>Ecdysozoa</taxon>
        <taxon>Arthropoda</taxon>
        <taxon>Chelicerata</taxon>
        <taxon>Arachnida</taxon>
        <taxon>Araneae</taxon>
        <taxon>Araneomorphae</taxon>
        <taxon>Entelegynae</taxon>
        <taxon>Araneoidea</taxon>
        <taxon>Araneidae</taxon>
        <taxon>Caerostris</taxon>
    </lineage>
</organism>
<accession>A0AAV4XHB7</accession>
<evidence type="ECO:0000313" key="2">
    <source>
        <dbReference type="EMBL" id="GIY94059.1"/>
    </source>
</evidence>
<reference evidence="2 3" key="1">
    <citation type="submission" date="2021-06" db="EMBL/GenBank/DDBJ databases">
        <title>Caerostris extrusa draft genome.</title>
        <authorList>
            <person name="Kono N."/>
            <person name="Arakawa K."/>
        </authorList>
    </citation>
    <scope>NUCLEOTIDE SEQUENCE [LARGE SCALE GENOMIC DNA]</scope>
</reference>
<evidence type="ECO:0000313" key="3">
    <source>
        <dbReference type="Proteomes" id="UP001054945"/>
    </source>
</evidence>
<keyword evidence="3" id="KW-1185">Reference proteome</keyword>
<dbReference type="PANTHER" id="PTHR11732">
    <property type="entry name" value="ALDO/KETO REDUCTASE"/>
    <property type="match status" value="1"/>
</dbReference>
<dbReference type="PRINTS" id="PR00069">
    <property type="entry name" value="ALDKETRDTASE"/>
</dbReference>
<proteinExistence type="predicted"/>
<dbReference type="GO" id="GO:0016491">
    <property type="term" value="F:oxidoreductase activity"/>
    <property type="evidence" value="ECO:0007669"/>
    <property type="project" value="InterPro"/>
</dbReference>
<name>A0AAV4XHB7_CAEEX</name>
<evidence type="ECO:0000259" key="1">
    <source>
        <dbReference type="Pfam" id="PF00248"/>
    </source>
</evidence>
<dbReference type="SUPFAM" id="SSF51430">
    <property type="entry name" value="NAD(P)-linked oxidoreductase"/>
    <property type="match status" value="1"/>
</dbReference>
<dbReference type="AlphaFoldDB" id="A0AAV4XHB7"/>
<dbReference type="InterPro" id="IPR036812">
    <property type="entry name" value="NAD(P)_OxRdtase_dom_sf"/>
</dbReference>
<sequence>MISFVQLPFNALHPEVVEHFCERSLASLNTSYLNLYLIHCPVATKVWYVNVMVMHTGNDDEVISFENDRALTEHINLTDRWKAMESLVEKGLVKSIGLSNFNSKQIQRIYDAANIKPAALQVECHAYLPQYELVDFCKSWI</sequence>
<dbReference type="PROSITE" id="PS00062">
    <property type="entry name" value="ALDOKETO_REDUCTASE_2"/>
    <property type="match status" value="1"/>
</dbReference>
<dbReference type="Proteomes" id="UP001054945">
    <property type="component" value="Unassembled WGS sequence"/>
</dbReference>
<dbReference type="InterPro" id="IPR020471">
    <property type="entry name" value="AKR"/>
</dbReference>
<protein>
    <submittedName>
        <fullName evidence="2">Aldo-keto reductase family 1 member A1-A</fullName>
    </submittedName>
</protein>
<comment type="caution">
    <text evidence="2">The sequence shown here is derived from an EMBL/GenBank/DDBJ whole genome shotgun (WGS) entry which is preliminary data.</text>
</comment>
<gene>
    <name evidence="2" type="primary">akr1a1a</name>
    <name evidence="2" type="ORF">CEXT_244681</name>
</gene>
<dbReference type="InterPro" id="IPR018170">
    <property type="entry name" value="Aldo/ket_reductase_CS"/>
</dbReference>
<dbReference type="EMBL" id="BPLR01000344">
    <property type="protein sequence ID" value="GIY94059.1"/>
    <property type="molecule type" value="Genomic_DNA"/>
</dbReference>
<dbReference type="Pfam" id="PF00248">
    <property type="entry name" value="Aldo_ket_red"/>
    <property type="match status" value="1"/>
</dbReference>
<dbReference type="Gene3D" id="3.20.20.100">
    <property type="entry name" value="NADP-dependent oxidoreductase domain"/>
    <property type="match status" value="1"/>
</dbReference>